<dbReference type="InParanoid" id="A0A0C2SMZ4"/>
<organism evidence="2 3">
    <name type="scientific">Amanita muscaria (strain Koide BX008)</name>
    <dbReference type="NCBI Taxonomy" id="946122"/>
    <lineage>
        <taxon>Eukaryota</taxon>
        <taxon>Fungi</taxon>
        <taxon>Dikarya</taxon>
        <taxon>Basidiomycota</taxon>
        <taxon>Agaricomycotina</taxon>
        <taxon>Agaricomycetes</taxon>
        <taxon>Agaricomycetidae</taxon>
        <taxon>Agaricales</taxon>
        <taxon>Pluteineae</taxon>
        <taxon>Amanitaceae</taxon>
        <taxon>Amanita</taxon>
    </lineage>
</organism>
<feature type="compositionally biased region" description="Basic residues" evidence="1">
    <location>
        <begin position="1"/>
        <end position="20"/>
    </location>
</feature>
<dbReference type="EMBL" id="KN818527">
    <property type="protein sequence ID" value="KIL55354.1"/>
    <property type="molecule type" value="Genomic_DNA"/>
</dbReference>
<keyword evidence="3" id="KW-1185">Reference proteome</keyword>
<dbReference type="Proteomes" id="UP000054549">
    <property type="component" value="Unassembled WGS sequence"/>
</dbReference>
<name>A0A0C2SMZ4_AMAMK</name>
<proteinExistence type="predicted"/>
<evidence type="ECO:0000313" key="2">
    <source>
        <dbReference type="EMBL" id="KIL55354.1"/>
    </source>
</evidence>
<sequence length="163" mass="18287">MLQGSKRKSKPKQGAHRRSKKDSFEVFNVAKDGTLFTKNSADSQSSQIGKKTNQKVVNVVEWSIDGDRVSTTNSLATLTRADSPFTQSVGYSDVDEMPTSHPLANEPIDYTNLVYEFGDSIQDQTPEIPALRKQTQGDNPIQVWMKEIDVFLDELMFKTTARI</sequence>
<reference evidence="2 3" key="1">
    <citation type="submission" date="2014-04" db="EMBL/GenBank/DDBJ databases">
        <title>Evolutionary Origins and Diversification of the Mycorrhizal Mutualists.</title>
        <authorList>
            <consortium name="DOE Joint Genome Institute"/>
            <consortium name="Mycorrhizal Genomics Consortium"/>
            <person name="Kohler A."/>
            <person name="Kuo A."/>
            <person name="Nagy L.G."/>
            <person name="Floudas D."/>
            <person name="Copeland A."/>
            <person name="Barry K.W."/>
            <person name="Cichocki N."/>
            <person name="Veneault-Fourrey C."/>
            <person name="LaButti K."/>
            <person name="Lindquist E.A."/>
            <person name="Lipzen A."/>
            <person name="Lundell T."/>
            <person name="Morin E."/>
            <person name="Murat C."/>
            <person name="Riley R."/>
            <person name="Ohm R."/>
            <person name="Sun H."/>
            <person name="Tunlid A."/>
            <person name="Henrissat B."/>
            <person name="Grigoriev I.V."/>
            <person name="Hibbett D.S."/>
            <person name="Martin F."/>
        </authorList>
    </citation>
    <scope>NUCLEOTIDE SEQUENCE [LARGE SCALE GENOMIC DNA]</scope>
    <source>
        <strain evidence="2 3">Koide BX008</strain>
    </source>
</reference>
<dbReference type="HOGENOM" id="CLU_1626599_0_0_1"/>
<dbReference type="AlphaFoldDB" id="A0A0C2SMZ4"/>
<feature type="region of interest" description="Disordered" evidence="1">
    <location>
        <begin position="1"/>
        <end position="26"/>
    </location>
</feature>
<accession>A0A0C2SMZ4</accession>
<gene>
    <name evidence="2" type="ORF">M378DRAFT_18022</name>
</gene>
<evidence type="ECO:0000313" key="3">
    <source>
        <dbReference type="Proteomes" id="UP000054549"/>
    </source>
</evidence>
<evidence type="ECO:0000256" key="1">
    <source>
        <dbReference type="SAM" id="MobiDB-lite"/>
    </source>
</evidence>
<protein>
    <submittedName>
        <fullName evidence="2">Uncharacterized protein</fullName>
    </submittedName>
</protein>